<dbReference type="EMBL" id="JAUSUN010000005">
    <property type="protein sequence ID" value="MDQ0412887.1"/>
    <property type="molecule type" value="Genomic_DNA"/>
</dbReference>
<dbReference type="Proteomes" id="UP001242313">
    <property type="component" value="Unassembled WGS sequence"/>
</dbReference>
<keyword evidence="2" id="KW-1185">Reference proteome</keyword>
<dbReference type="RefSeq" id="WP_307191429.1">
    <property type="nucleotide sequence ID" value="NZ_JAUSUN010000005.1"/>
</dbReference>
<sequence length="54" mass="6254">MENIKLYCLFYELKGMVKTMSELSEIDDSIPSSLVENLENKIREITTEIETKIA</sequence>
<reference evidence="1 2" key="1">
    <citation type="submission" date="2023-07" db="EMBL/GenBank/DDBJ databases">
        <title>Genomic Encyclopedia of Type Strains, Phase IV (KMG-IV): sequencing the most valuable type-strain genomes for metagenomic binning, comparative biology and taxonomic classification.</title>
        <authorList>
            <person name="Goeker M."/>
        </authorList>
    </citation>
    <scope>NUCLEOTIDE SEQUENCE [LARGE SCALE GENOMIC DNA]</scope>
    <source>
        <strain evidence="1 2">DSM 19598</strain>
    </source>
</reference>
<evidence type="ECO:0000313" key="1">
    <source>
        <dbReference type="EMBL" id="MDQ0412887.1"/>
    </source>
</evidence>
<gene>
    <name evidence="1" type="ORF">J2S25_001069</name>
</gene>
<organism evidence="1 2">
    <name type="scientific">Mesobacillus stamsii</name>
    <dbReference type="NCBI Taxonomy" id="225347"/>
    <lineage>
        <taxon>Bacteria</taxon>
        <taxon>Bacillati</taxon>
        <taxon>Bacillota</taxon>
        <taxon>Bacilli</taxon>
        <taxon>Bacillales</taxon>
        <taxon>Bacillaceae</taxon>
        <taxon>Mesobacillus</taxon>
    </lineage>
</organism>
<comment type="caution">
    <text evidence="1">The sequence shown here is derived from an EMBL/GenBank/DDBJ whole genome shotgun (WGS) entry which is preliminary data.</text>
</comment>
<accession>A0ABU0FU84</accession>
<protein>
    <submittedName>
        <fullName evidence="1">Uncharacterized protein</fullName>
    </submittedName>
</protein>
<proteinExistence type="predicted"/>
<evidence type="ECO:0000313" key="2">
    <source>
        <dbReference type="Proteomes" id="UP001242313"/>
    </source>
</evidence>
<name>A0ABU0FU84_9BACI</name>